<evidence type="ECO:0000259" key="4">
    <source>
        <dbReference type="PROSITE" id="PS51819"/>
    </source>
</evidence>
<dbReference type="STRING" id="204669.Acid345_2280"/>
<dbReference type="OrthoDB" id="9815599at2"/>
<organism evidence="5 6">
    <name type="scientific">Koribacter versatilis (strain Ellin345)</name>
    <dbReference type="NCBI Taxonomy" id="204669"/>
    <lineage>
        <taxon>Bacteria</taxon>
        <taxon>Pseudomonadati</taxon>
        <taxon>Acidobacteriota</taxon>
        <taxon>Terriglobia</taxon>
        <taxon>Terriglobales</taxon>
        <taxon>Candidatus Korobacteraceae</taxon>
        <taxon>Candidatus Korobacter</taxon>
    </lineage>
</organism>
<gene>
    <name evidence="5" type="ordered locus">Acid345_2280</name>
</gene>
<evidence type="ECO:0000256" key="1">
    <source>
        <dbReference type="ARBA" id="ARBA00011051"/>
    </source>
</evidence>
<proteinExistence type="inferred from homology"/>
<dbReference type="EnsemblBacteria" id="ABF41281">
    <property type="protein sequence ID" value="ABF41281"/>
    <property type="gene ID" value="Acid345_2280"/>
</dbReference>
<evidence type="ECO:0000313" key="6">
    <source>
        <dbReference type="Proteomes" id="UP000002432"/>
    </source>
</evidence>
<dbReference type="RefSeq" id="WP_011523082.1">
    <property type="nucleotide sequence ID" value="NC_008009.1"/>
</dbReference>
<dbReference type="PROSITE" id="PS51819">
    <property type="entry name" value="VOC"/>
    <property type="match status" value="1"/>
</dbReference>
<dbReference type="AlphaFoldDB" id="Q1IPB9"/>
<dbReference type="Gene3D" id="3.10.180.10">
    <property type="entry name" value="2,3-Dihydroxybiphenyl 1,2-Dioxygenase, domain 1"/>
    <property type="match status" value="1"/>
</dbReference>
<dbReference type="Pfam" id="PF19581">
    <property type="entry name" value="Glyoxalase_7"/>
    <property type="match status" value="1"/>
</dbReference>
<keyword evidence="6" id="KW-1185">Reference proteome</keyword>
<dbReference type="Proteomes" id="UP000002432">
    <property type="component" value="Chromosome"/>
</dbReference>
<dbReference type="InterPro" id="IPR029068">
    <property type="entry name" value="Glyas_Bleomycin-R_OHBP_Dase"/>
</dbReference>
<evidence type="ECO:0000256" key="2">
    <source>
        <dbReference type="ARBA" id="ARBA00021572"/>
    </source>
</evidence>
<dbReference type="KEGG" id="aba:Acid345_2280"/>
<evidence type="ECO:0000256" key="3">
    <source>
        <dbReference type="ARBA" id="ARBA00023251"/>
    </source>
</evidence>
<protein>
    <recommendedName>
        <fullName evidence="2">Bleomycin resistance protein</fullName>
    </recommendedName>
</protein>
<comment type="similarity">
    <text evidence="1">Belongs to the bleomycin resistance protein family.</text>
</comment>
<keyword evidence="3" id="KW-0046">Antibiotic resistance</keyword>
<evidence type="ECO:0000313" key="5">
    <source>
        <dbReference type="EMBL" id="ABF41281.1"/>
    </source>
</evidence>
<name>Q1IPB9_KORVE</name>
<dbReference type="HOGENOM" id="CLU_1989699_0_0_0"/>
<dbReference type="InterPro" id="IPR000335">
    <property type="entry name" value="Bleomycin-R"/>
</dbReference>
<accession>Q1IPB9</accession>
<feature type="domain" description="VOC" evidence="4">
    <location>
        <begin position="1"/>
        <end position="124"/>
    </location>
</feature>
<dbReference type="eggNOG" id="COG0346">
    <property type="taxonomic scope" value="Bacteria"/>
</dbReference>
<reference evidence="5 6" key="1">
    <citation type="journal article" date="2009" name="Appl. Environ. Microbiol.">
        <title>Three genomes from the phylum Acidobacteria provide insight into the lifestyles of these microorganisms in soils.</title>
        <authorList>
            <person name="Ward N.L."/>
            <person name="Challacombe J.F."/>
            <person name="Janssen P.H."/>
            <person name="Henrissat B."/>
            <person name="Coutinho P.M."/>
            <person name="Wu M."/>
            <person name="Xie G."/>
            <person name="Haft D.H."/>
            <person name="Sait M."/>
            <person name="Badger J."/>
            <person name="Barabote R.D."/>
            <person name="Bradley B."/>
            <person name="Brettin T.S."/>
            <person name="Brinkac L.M."/>
            <person name="Bruce D."/>
            <person name="Creasy T."/>
            <person name="Daugherty S.C."/>
            <person name="Davidsen T.M."/>
            <person name="DeBoy R.T."/>
            <person name="Detter J.C."/>
            <person name="Dodson R.J."/>
            <person name="Durkin A.S."/>
            <person name="Ganapathy A."/>
            <person name="Gwinn-Giglio M."/>
            <person name="Han C.S."/>
            <person name="Khouri H."/>
            <person name="Kiss H."/>
            <person name="Kothari S.P."/>
            <person name="Madupu R."/>
            <person name="Nelson K.E."/>
            <person name="Nelson W.C."/>
            <person name="Paulsen I."/>
            <person name="Penn K."/>
            <person name="Ren Q."/>
            <person name="Rosovitz M.J."/>
            <person name="Selengut J.D."/>
            <person name="Shrivastava S."/>
            <person name="Sullivan S.A."/>
            <person name="Tapia R."/>
            <person name="Thompson L.S."/>
            <person name="Watkins K.L."/>
            <person name="Yang Q."/>
            <person name="Yu C."/>
            <person name="Zafar N."/>
            <person name="Zhou L."/>
            <person name="Kuske C.R."/>
        </authorList>
    </citation>
    <scope>NUCLEOTIDE SEQUENCE [LARGE SCALE GENOMIC DNA]</scope>
    <source>
        <strain evidence="5 6">Ellin345</strain>
    </source>
</reference>
<dbReference type="GO" id="GO:0046677">
    <property type="term" value="P:response to antibiotic"/>
    <property type="evidence" value="ECO:0007669"/>
    <property type="project" value="UniProtKB-KW"/>
</dbReference>
<dbReference type="EMBL" id="CP000360">
    <property type="protein sequence ID" value="ABF41281.1"/>
    <property type="molecule type" value="Genomic_DNA"/>
</dbReference>
<dbReference type="InterPro" id="IPR037523">
    <property type="entry name" value="VOC_core"/>
</dbReference>
<dbReference type="CDD" id="cd08349">
    <property type="entry name" value="BLMA_like"/>
    <property type="match status" value="1"/>
</dbReference>
<sequence>MKIVPVIKCSDLQRSLHFYTVILDFERKWPGFEAREMENGVIDLVRQGAELQLSRHAGDGVFGSVNRVWVNDVDERYTTFRARGLDTTRRPESPLHTAPVDQTWGLREFAVTDPDGNNLCFCAPR</sequence>
<dbReference type="SUPFAM" id="SSF54593">
    <property type="entry name" value="Glyoxalase/Bleomycin resistance protein/Dihydroxybiphenyl dioxygenase"/>
    <property type="match status" value="1"/>
</dbReference>